<keyword evidence="4" id="KW-1185">Reference proteome</keyword>
<feature type="domain" description="Cupin type-2" evidence="2">
    <location>
        <begin position="47"/>
        <end position="112"/>
    </location>
</feature>
<evidence type="ECO:0000259" key="2">
    <source>
        <dbReference type="Pfam" id="PF07883"/>
    </source>
</evidence>
<dbReference type="InterPro" id="IPR011051">
    <property type="entry name" value="RmlC_Cupin_sf"/>
</dbReference>
<protein>
    <submittedName>
        <fullName evidence="3">Cupin domain-containing protein</fullName>
    </submittedName>
</protein>
<dbReference type="Proteomes" id="UP001595765">
    <property type="component" value="Unassembled WGS sequence"/>
</dbReference>
<dbReference type="Gene3D" id="2.60.120.10">
    <property type="entry name" value="Jelly Rolls"/>
    <property type="match status" value="1"/>
</dbReference>
<name>A0ABV8HQJ6_9ACTN</name>
<reference evidence="4" key="1">
    <citation type="journal article" date="2019" name="Int. J. Syst. Evol. Microbiol.">
        <title>The Global Catalogue of Microorganisms (GCM) 10K type strain sequencing project: providing services to taxonomists for standard genome sequencing and annotation.</title>
        <authorList>
            <consortium name="The Broad Institute Genomics Platform"/>
            <consortium name="The Broad Institute Genome Sequencing Center for Infectious Disease"/>
            <person name="Wu L."/>
            <person name="Ma J."/>
        </authorList>
    </citation>
    <scope>NUCLEOTIDE SEQUENCE [LARGE SCALE GENOMIC DNA]</scope>
    <source>
        <strain evidence="4">CGMCC 4.7237</strain>
    </source>
</reference>
<dbReference type="InterPro" id="IPR053146">
    <property type="entry name" value="QDO-like"/>
</dbReference>
<evidence type="ECO:0000313" key="3">
    <source>
        <dbReference type="EMBL" id="MFC4033448.1"/>
    </source>
</evidence>
<comment type="caution">
    <text evidence="3">The sequence shown here is derived from an EMBL/GenBank/DDBJ whole genome shotgun (WGS) entry which is preliminary data.</text>
</comment>
<dbReference type="SUPFAM" id="SSF51182">
    <property type="entry name" value="RmlC-like cupins"/>
    <property type="match status" value="1"/>
</dbReference>
<dbReference type="Pfam" id="PF07883">
    <property type="entry name" value="Cupin_2"/>
    <property type="match status" value="1"/>
</dbReference>
<organism evidence="3 4">
    <name type="scientific">Streptomyces polygonati</name>
    <dbReference type="NCBI Taxonomy" id="1617087"/>
    <lineage>
        <taxon>Bacteria</taxon>
        <taxon>Bacillati</taxon>
        <taxon>Actinomycetota</taxon>
        <taxon>Actinomycetes</taxon>
        <taxon>Kitasatosporales</taxon>
        <taxon>Streptomycetaceae</taxon>
        <taxon>Streptomyces</taxon>
    </lineage>
</organism>
<dbReference type="InterPro" id="IPR014710">
    <property type="entry name" value="RmlC-like_jellyroll"/>
</dbReference>
<dbReference type="InterPro" id="IPR013096">
    <property type="entry name" value="Cupin_2"/>
</dbReference>
<dbReference type="PANTHER" id="PTHR36440">
    <property type="entry name" value="PUTATIVE (AFU_ORTHOLOGUE AFUA_8G07350)-RELATED"/>
    <property type="match status" value="1"/>
</dbReference>
<feature type="compositionally biased region" description="Low complexity" evidence="1">
    <location>
        <begin position="136"/>
        <end position="145"/>
    </location>
</feature>
<proteinExistence type="predicted"/>
<dbReference type="EMBL" id="JBHSBB010000013">
    <property type="protein sequence ID" value="MFC4033448.1"/>
    <property type="molecule type" value="Genomic_DNA"/>
</dbReference>
<feature type="region of interest" description="Disordered" evidence="1">
    <location>
        <begin position="130"/>
        <end position="153"/>
    </location>
</feature>
<dbReference type="PANTHER" id="PTHR36440:SF1">
    <property type="entry name" value="PUTATIVE (AFU_ORTHOLOGUE AFUA_8G07350)-RELATED"/>
    <property type="match status" value="1"/>
</dbReference>
<sequence length="185" mass="19729">MNAGGANEVKVMLPGKGEEVAIPGFGAVFKLYSRDTGGEVAIVEHPFAVGTITAPHQHIHEDEHSIVIQGQIGFRSDDSEVVLGAGGFITKPRGQMHAMWNAGDTPGRIVEIITPGGFEDYFRELAELLAPGGQGSDPSGGAAAASDRHETTEFEELATKYGLSYGNPDWLDDVVKRYDLTPPSH</sequence>
<gene>
    <name evidence="3" type="ORF">ACFO3J_18460</name>
</gene>
<accession>A0ABV8HQJ6</accession>
<evidence type="ECO:0000256" key="1">
    <source>
        <dbReference type="SAM" id="MobiDB-lite"/>
    </source>
</evidence>
<dbReference type="RefSeq" id="WP_386430543.1">
    <property type="nucleotide sequence ID" value="NZ_JBHSBB010000013.1"/>
</dbReference>
<evidence type="ECO:0000313" key="4">
    <source>
        <dbReference type="Proteomes" id="UP001595765"/>
    </source>
</evidence>